<feature type="binding site" evidence="7">
    <location>
        <position position="170"/>
    </location>
    <ligand>
        <name>Zn(2+)</name>
        <dbReference type="ChEBI" id="CHEBI:29105"/>
    </ligand>
</feature>
<dbReference type="STRING" id="543379.A0A232EZW5"/>
<dbReference type="PANTHER" id="PTHR11085:SF12">
    <property type="entry name" value="NAD-DEPENDENT PROTEIN DEACYLASE SIRTUIN-6"/>
    <property type="match status" value="1"/>
</dbReference>
<name>A0A232EZW5_9HYME</name>
<evidence type="ECO:0000259" key="9">
    <source>
        <dbReference type="PROSITE" id="PS50305"/>
    </source>
</evidence>
<proteinExistence type="inferred from homology"/>
<dbReference type="PROSITE" id="PS50305">
    <property type="entry name" value="SIRTUIN"/>
    <property type="match status" value="1"/>
</dbReference>
<gene>
    <name evidence="10" type="ORF">TSAR_016038</name>
</gene>
<feature type="active site" description="Proton acceptor" evidence="7">
    <location>
        <position position="162"/>
    </location>
</feature>
<evidence type="ECO:0000313" key="10">
    <source>
        <dbReference type="EMBL" id="OXU23698.1"/>
    </source>
</evidence>
<organism evidence="10 11">
    <name type="scientific">Trichomalopsis sarcophagae</name>
    <dbReference type="NCBI Taxonomy" id="543379"/>
    <lineage>
        <taxon>Eukaryota</taxon>
        <taxon>Metazoa</taxon>
        <taxon>Ecdysozoa</taxon>
        <taxon>Arthropoda</taxon>
        <taxon>Hexapoda</taxon>
        <taxon>Insecta</taxon>
        <taxon>Pterygota</taxon>
        <taxon>Neoptera</taxon>
        <taxon>Endopterygota</taxon>
        <taxon>Hymenoptera</taxon>
        <taxon>Apocrita</taxon>
        <taxon>Proctotrupomorpha</taxon>
        <taxon>Chalcidoidea</taxon>
        <taxon>Pteromalidae</taxon>
        <taxon>Pteromalinae</taxon>
        <taxon>Trichomalopsis</taxon>
    </lineage>
</organism>
<keyword evidence="5" id="KW-0520">NAD</keyword>
<dbReference type="Pfam" id="PF02146">
    <property type="entry name" value="SIR2"/>
    <property type="match status" value="1"/>
</dbReference>
<feature type="region of interest" description="Disordered" evidence="8">
    <location>
        <begin position="385"/>
        <end position="414"/>
    </location>
</feature>
<feature type="binding site" evidence="7">
    <location>
        <position position="173"/>
    </location>
    <ligand>
        <name>Zn(2+)</name>
        <dbReference type="ChEBI" id="CHEBI:29105"/>
    </ligand>
</feature>
<dbReference type="GO" id="GO:0046872">
    <property type="term" value="F:metal ion binding"/>
    <property type="evidence" value="ECO:0007669"/>
    <property type="project" value="UniProtKB-KW"/>
</dbReference>
<feature type="domain" description="Deacetylase sirtuin-type" evidence="9">
    <location>
        <begin position="27"/>
        <end position="300"/>
    </location>
</feature>
<comment type="caution">
    <text evidence="10">The sequence shown here is derived from an EMBL/GenBank/DDBJ whole genome shotgun (WGS) entry which is preliminary data.</text>
</comment>
<dbReference type="InterPro" id="IPR026591">
    <property type="entry name" value="Sirtuin_cat_small_dom_sf"/>
</dbReference>
<reference evidence="10 11" key="1">
    <citation type="journal article" date="2017" name="Curr. Biol.">
        <title>The Evolution of Venom by Co-option of Single-Copy Genes.</title>
        <authorList>
            <person name="Martinson E.O."/>
            <person name="Mrinalini"/>
            <person name="Kelkar Y.D."/>
            <person name="Chang C.H."/>
            <person name="Werren J.H."/>
        </authorList>
    </citation>
    <scope>NUCLEOTIDE SEQUENCE [LARGE SCALE GENOMIC DNA]</scope>
    <source>
        <strain evidence="10 11">Alberta</strain>
        <tissue evidence="10">Whole body</tissue>
    </source>
</reference>
<dbReference type="OrthoDB" id="2919105at2759"/>
<feature type="compositionally biased region" description="Low complexity" evidence="8">
    <location>
        <begin position="385"/>
        <end position="400"/>
    </location>
</feature>
<comment type="similarity">
    <text evidence="6">Belongs to the sirtuin family. Class IV subfamily.</text>
</comment>
<evidence type="ECO:0000313" key="11">
    <source>
        <dbReference type="Proteomes" id="UP000215335"/>
    </source>
</evidence>
<evidence type="ECO:0000256" key="4">
    <source>
        <dbReference type="ARBA" id="ARBA00022833"/>
    </source>
</evidence>
<dbReference type="EC" id="2.3.1.286" evidence="1"/>
<keyword evidence="11" id="KW-1185">Reference proteome</keyword>
<dbReference type="InterPro" id="IPR029035">
    <property type="entry name" value="DHS-like_NAD/FAD-binding_dom"/>
</dbReference>
<accession>A0A232EZW5</accession>
<keyword evidence="2" id="KW-0808">Transferase</keyword>
<dbReference type="GO" id="GO:0070403">
    <property type="term" value="F:NAD+ binding"/>
    <property type="evidence" value="ECO:0007669"/>
    <property type="project" value="InterPro"/>
</dbReference>
<evidence type="ECO:0000256" key="2">
    <source>
        <dbReference type="ARBA" id="ARBA00022679"/>
    </source>
</evidence>
<dbReference type="InterPro" id="IPR003000">
    <property type="entry name" value="Sirtuin"/>
</dbReference>
<sequence>MSCTYADGLSPYEDKGVLGLEEKFDTDETLRLKCELLADWIKGARHVVVHTGAGISTSAGIPDFRYFFSRIHLCSLIVCFCPNVLISVARAFQSGPNGVWTLEQKGLKPDSSTSFDEAIPTKTHMALKKLIDTNKVKFIISQNIDGLHLRSGVPRQYLAELHGNMFVEQCDKCGRQFIRNFATKSVGKKCLETVCRSEQIGGRPCRGKMHDTILDWEHNLPDNDLALADLHSSVADLSVCLGTTLQIIPSGNLPLYTKKYGGRLVICNLQPTKHDKKADLIINGKLDDVIESVMKKLGLEIPEYESSLDPTRNTDINSREMDWTIPTSRIKEMKILYKKVCTPVKRKRRATFMYEREQITTKYTPKRKEKKQEFTVKKEEIDHGSTFSNSTFSNLNNEESNASKVPKVEPLNDDSNEATTCIDAPTEEIESLNHCSKLTYPIVKHDETNIKLDDNTCDLTKWNTETQENFVLPRVEDKKIGKRRELLMKYFRIRASQAALEEIIGDPPLPESSCLTEYIDNFCDNDFTPLMEHSEFDIQKLMKNPLYCGNVQTYYKEQFDKGNLKATAEFRNKKRPFVRRSLFTTPPELALEEPLDGF</sequence>
<evidence type="ECO:0000256" key="8">
    <source>
        <dbReference type="SAM" id="MobiDB-lite"/>
    </source>
</evidence>
<dbReference type="AlphaFoldDB" id="A0A232EZW5"/>
<feature type="binding site" evidence="7">
    <location>
        <position position="205"/>
    </location>
    <ligand>
        <name>Zn(2+)</name>
        <dbReference type="ChEBI" id="CHEBI:29105"/>
    </ligand>
</feature>
<evidence type="ECO:0000256" key="3">
    <source>
        <dbReference type="ARBA" id="ARBA00022723"/>
    </source>
</evidence>
<dbReference type="GO" id="GO:0046969">
    <property type="term" value="F:histone H3K9 deacetylase activity, NAD-dependent"/>
    <property type="evidence" value="ECO:0007669"/>
    <property type="project" value="TreeGrafter"/>
</dbReference>
<dbReference type="GO" id="GO:0003714">
    <property type="term" value="F:transcription corepressor activity"/>
    <property type="evidence" value="ECO:0007669"/>
    <property type="project" value="TreeGrafter"/>
</dbReference>
<dbReference type="InterPro" id="IPR026590">
    <property type="entry name" value="Ssirtuin_cat_dom"/>
</dbReference>
<dbReference type="Proteomes" id="UP000215335">
    <property type="component" value="Unassembled WGS sequence"/>
</dbReference>
<keyword evidence="4 7" id="KW-0862">Zinc</keyword>
<evidence type="ECO:0000256" key="7">
    <source>
        <dbReference type="PROSITE-ProRule" id="PRU00236"/>
    </source>
</evidence>
<keyword evidence="3 7" id="KW-0479">Metal-binding</keyword>
<dbReference type="GO" id="GO:0005634">
    <property type="term" value="C:nucleus"/>
    <property type="evidence" value="ECO:0007669"/>
    <property type="project" value="TreeGrafter"/>
</dbReference>
<dbReference type="Gene3D" id="3.30.1600.10">
    <property type="entry name" value="SIR2/SIRT2 'Small Domain"/>
    <property type="match status" value="1"/>
</dbReference>
<evidence type="ECO:0000256" key="1">
    <source>
        <dbReference type="ARBA" id="ARBA00012928"/>
    </source>
</evidence>
<protein>
    <recommendedName>
        <fullName evidence="1">protein acetyllysine N-acetyltransferase</fullName>
        <ecNumber evidence="1">2.3.1.286</ecNumber>
    </recommendedName>
</protein>
<dbReference type="PANTHER" id="PTHR11085">
    <property type="entry name" value="NAD-DEPENDENT PROTEIN DEACYLASE SIRTUIN-5, MITOCHONDRIAL-RELATED"/>
    <property type="match status" value="1"/>
</dbReference>
<dbReference type="EMBL" id="NNAY01001524">
    <property type="protein sequence ID" value="OXU23698.1"/>
    <property type="molecule type" value="Genomic_DNA"/>
</dbReference>
<dbReference type="GO" id="GO:0000122">
    <property type="term" value="P:negative regulation of transcription by RNA polymerase II"/>
    <property type="evidence" value="ECO:0007669"/>
    <property type="project" value="TreeGrafter"/>
</dbReference>
<dbReference type="SUPFAM" id="SSF52467">
    <property type="entry name" value="DHS-like NAD/FAD-binding domain"/>
    <property type="match status" value="1"/>
</dbReference>
<evidence type="ECO:0000256" key="6">
    <source>
        <dbReference type="ARBA" id="ARBA00038170"/>
    </source>
</evidence>
<dbReference type="InterPro" id="IPR050134">
    <property type="entry name" value="NAD-dep_sirtuin_deacylases"/>
</dbReference>
<evidence type="ECO:0000256" key="5">
    <source>
        <dbReference type="ARBA" id="ARBA00023027"/>
    </source>
</evidence>
<dbReference type="Gene3D" id="3.40.50.1220">
    <property type="entry name" value="TPP-binding domain"/>
    <property type="match status" value="1"/>
</dbReference>
<feature type="binding site" evidence="7">
    <location>
        <position position="190"/>
    </location>
    <ligand>
        <name>Zn(2+)</name>
        <dbReference type="ChEBI" id="CHEBI:29105"/>
    </ligand>
</feature>